<dbReference type="EMBL" id="JAJFAZ020000003">
    <property type="protein sequence ID" value="KAI5336579.1"/>
    <property type="molecule type" value="Genomic_DNA"/>
</dbReference>
<keyword evidence="2" id="KW-1185">Reference proteome</keyword>
<dbReference type="Proteomes" id="UP001054821">
    <property type="component" value="Chromosome 3"/>
</dbReference>
<proteinExistence type="predicted"/>
<gene>
    <name evidence="1" type="ORF">L3X38_015847</name>
</gene>
<dbReference type="AlphaFoldDB" id="A0AAD4Z8M2"/>
<sequence>MKRLYPPRHLPLARAITSTKRAREERHHLLHILSSHAQNSIICAQPKSEEQRAKTPTTKLHPLQTQLPMSQDFIRFYISFALSQNSFKVQDLFLRSSTLEDGLSPEKTMLNVCPYTTYWWVRFELVPLASKLVV</sequence>
<name>A0AAD4Z8M2_PRUDU</name>
<evidence type="ECO:0000313" key="1">
    <source>
        <dbReference type="EMBL" id="KAI5336579.1"/>
    </source>
</evidence>
<protein>
    <submittedName>
        <fullName evidence="1">Uncharacterized protein</fullName>
    </submittedName>
</protein>
<comment type="caution">
    <text evidence="1">The sequence shown here is derived from an EMBL/GenBank/DDBJ whole genome shotgun (WGS) entry which is preliminary data.</text>
</comment>
<organism evidence="1 2">
    <name type="scientific">Prunus dulcis</name>
    <name type="common">Almond</name>
    <name type="synonym">Amygdalus dulcis</name>
    <dbReference type="NCBI Taxonomy" id="3755"/>
    <lineage>
        <taxon>Eukaryota</taxon>
        <taxon>Viridiplantae</taxon>
        <taxon>Streptophyta</taxon>
        <taxon>Embryophyta</taxon>
        <taxon>Tracheophyta</taxon>
        <taxon>Spermatophyta</taxon>
        <taxon>Magnoliopsida</taxon>
        <taxon>eudicotyledons</taxon>
        <taxon>Gunneridae</taxon>
        <taxon>Pentapetalae</taxon>
        <taxon>rosids</taxon>
        <taxon>fabids</taxon>
        <taxon>Rosales</taxon>
        <taxon>Rosaceae</taxon>
        <taxon>Amygdaloideae</taxon>
        <taxon>Amygdaleae</taxon>
        <taxon>Prunus</taxon>
    </lineage>
</organism>
<evidence type="ECO:0000313" key="2">
    <source>
        <dbReference type="Proteomes" id="UP001054821"/>
    </source>
</evidence>
<accession>A0AAD4Z8M2</accession>
<reference evidence="1 2" key="1">
    <citation type="journal article" date="2022" name="G3 (Bethesda)">
        <title>Whole-genome sequence and methylome profiling of the almond [Prunus dulcis (Mill.) D.A. Webb] cultivar 'Nonpareil'.</title>
        <authorList>
            <person name="D'Amico-Willman K.M."/>
            <person name="Ouma W.Z."/>
            <person name="Meulia T."/>
            <person name="Sideli G.M."/>
            <person name="Gradziel T.M."/>
            <person name="Fresnedo-Ramirez J."/>
        </authorList>
    </citation>
    <scope>NUCLEOTIDE SEQUENCE [LARGE SCALE GENOMIC DNA]</scope>
    <source>
        <strain evidence="1">Clone GOH B32 T37-40</strain>
    </source>
</reference>